<gene>
    <name evidence="2" type="ORF">DAPPUDRAFT_270569</name>
</gene>
<dbReference type="OrthoDB" id="6381901at2759"/>
<reference evidence="2 3" key="1">
    <citation type="journal article" date="2011" name="Science">
        <title>The ecoresponsive genome of Daphnia pulex.</title>
        <authorList>
            <person name="Colbourne J.K."/>
            <person name="Pfrender M.E."/>
            <person name="Gilbert D."/>
            <person name="Thomas W.K."/>
            <person name="Tucker A."/>
            <person name="Oakley T.H."/>
            <person name="Tokishita S."/>
            <person name="Aerts A."/>
            <person name="Arnold G.J."/>
            <person name="Basu M.K."/>
            <person name="Bauer D.J."/>
            <person name="Caceres C.E."/>
            <person name="Carmel L."/>
            <person name="Casola C."/>
            <person name="Choi J.H."/>
            <person name="Detter J.C."/>
            <person name="Dong Q."/>
            <person name="Dusheyko S."/>
            <person name="Eads B.D."/>
            <person name="Frohlich T."/>
            <person name="Geiler-Samerotte K.A."/>
            <person name="Gerlach D."/>
            <person name="Hatcher P."/>
            <person name="Jogdeo S."/>
            <person name="Krijgsveld J."/>
            <person name="Kriventseva E.V."/>
            <person name="Kultz D."/>
            <person name="Laforsch C."/>
            <person name="Lindquist E."/>
            <person name="Lopez J."/>
            <person name="Manak J.R."/>
            <person name="Muller J."/>
            <person name="Pangilinan J."/>
            <person name="Patwardhan R.P."/>
            <person name="Pitluck S."/>
            <person name="Pritham E.J."/>
            <person name="Rechtsteiner A."/>
            <person name="Rho M."/>
            <person name="Rogozin I.B."/>
            <person name="Sakarya O."/>
            <person name="Salamov A."/>
            <person name="Schaack S."/>
            <person name="Shapiro H."/>
            <person name="Shiga Y."/>
            <person name="Skalitzky C."/>
            <person name="Smith Z."/>
            <person name="Souvorov A."/>
            <person name="Sung W."/>
            <person name="Tang Z."/>
            <person name="Tsuchiya D."/>
            <person name="Tu H."/>
            <person name="Vos H."/>
            <person name="Wang M."/>
            <person name="Wolf Y.I."/>
            <person name="Yamagata H."/>
            <person name="Yamada T."/>
            <person name="Ye Y."/>
            <person name="Shaw J.R."/>
            <person name="Andrews J."/>
            <person name="Crease T.J."/>
            <person name="Tang H."/>
            <person name="Lucas S.M."/>
            <person name="Robertson H.M."/>
            <person name="Bork P."/>
            <person name="Koonin E.V."/>
            <person name="Zdobnov E.M."/>
            <person name="Grigoriev I.V."/>
            <person name="Lynch M."/>
            <person name="Boore J.L."/>
        </authorList>
    </citation>
    <scope>NUCLEOTIDE SEQUENCE [LARGE SCALE GENOMIC DNA]</scope>
</reference>
<sequence length="188" mass="21707">MLIDFPPSTPETKISLYADDVLLYSIVKHPADAEVTLQPALDRVRRWGRKWKFAPDKSAMVVFTRAYKPGNDPLLFLDGHRIPSQPTFKFLGLWFDSKLLWKPHIDHIQSRPNNSNTRPPIQEPHQKPDGLRGYSLRQRQQNEPGKSGRSGARFTKEHNGRESIYPSRNTVFGNRDRITQLENQTSHP</sequence>
<name>E9I0Y2_DAPPU</name>
<dbReference type="InParanoid" id="E9I0Y2"/>
<dbReference type="KEGG" id="dpx:DAPPUDRAFT_270569"/>
<organism evidence="2 3">
    <name type="scientific">Daphnia pulex</name>
    <name type="common">Water flea</name>
    <dbReference type="NCBI Taxonomy" id="6669"/>
    <lineage>
        <taxon>Eukaryota</taxon>
        <taxon>Metazoa</taxon>
        <taxon>Ecdysozoa</taxon>
        <taxon>Arthropoda</taxon>
        <taxon>Crustacea</taxon>
        <taxon>Branchiopoda</taxon>
        <taxon>Diplostraca</taxon>
        <taxon>Cladocera</taxon>
        <taxon>Anomopoda</taxon>
        <taxon>Daphniidae</taxon>
        <taxon>Daphnia</taxon>
    </lineage>
</organism>
<evidence type="ECO:0008006" key="4">
    <source>
        <dbReference type="Google" id="ProtNLM"/>
    </source>
</evidence>
<evidence type="ECO:0000256" key="1">
    <source>
        <dbReference type="SAM" id="MobiDB-lite"/>
    </source>
</evidence>
<protein>
    <recommendedName>
        <fullName evidence="4">Reverse transcriptase domain-containing protein</fullName>
    </recommendedName>
</protein>
<keyword evidence="3" id="KW-1185">Reference proteome</keyword>
<dbReference type="PhylomeDB" id="E9I0Y2"/>
<evidence type="ECO:0000313" key="2">
    <source>
        <dbReference type="EMBL" id="EFX62349.1"/>
    </source>
</evidence>
<evidence type="ECO:0000313" key="3">
    <source>
        <dbReference type="Proteomes" id="UP000000305"/>
    </source>
</evidence>
<dbReference type="Proteomes" id="UP000000305">
    <property type="component" value="Unassembled WGS sequence"/>
</dbReference>
<dbReference type="AlphaFoldDB" id="E9I0Y2"/>
<feature type="compositionally biased region" description="Polar residues" evidence="1">
    <location>
        <begin position="110"/>
        <end position="119"/>
    </location>
</feature>
<proteinExistence type="predicted"/>
<feature type="region of interest" description="Disordered" evidence="1">
    <location>
        <begin position="110"/>
        <end position="188"/>
    </location>
</feature>
<accession>E9I0Y2</accession>
<dbReference type="HOGENOM" id="CLU_1442444_0_0_1"/>
<dbReference type="EMBL" id="GL733652">
    <property type="protein sequence ID" value="EFX62349.1"/>
    <property type="molecule type" value="Genomic_DNA"/>
</dbReference>